<protein>
    <recommendedName>
        <fullName evidence="13">Cytochrome P450</fullName>
    </recommendedName>
</protein>
<keyword evidence="4 8" id="KW-0479">Metal-binding</keyword>
<dbReference type="PANTHER" id="PTHR24300">
    <property type="entry name" value="CYTOCHROME P450 508A4-RELATED"/>
    <property type="match status" value="1"/>
</dbReference>
<evidence type="ECO:0000256" key="5">
    <source>
        <dbReference type="ARBA" id="ARBA00023002"/>
    </source>
</evidence>
<accession>E9GA81</accession>
<keyword evidence="12" id="KW-1185">Reference proteome</keyword>
<keyword evidence="3 8" id="KW-0349">Heme</keyword>
<feature type="signal peptide" evidence="10">
    <location>
        <begin position="1"/>
        <end position="18"/>
    </location>
</feature>
<comment type="cofactor">
    <cofactor evidence="1 8">
        <name>heme</name>
        <dbReference type="ChEBI" id="CHEBI:30413"/>
    </cofactor>
</comment>
<gene>
    <name evidence="11" type="ORF">DAPPUDRAFT_301663</name>
</gene>
<dbReference type="HOGENOM" id="CLU_001570_22_0_1"/>
<evidence type="ECO:0000256" key="10">
    <source>
        <dbReference type="SAM" id="SignalP"/>
    </source>
</evidence>
<dbReference type="InterPro" id="IPR001128">
    <property type="entry name" value="Cyt_P450"/>
</dbReference>
<evidence type="ECO:0000256" key="7">
    <source>
        <dbReference type="ARBA" id="ARBA00023033"/>
    </source>
</evidence>
<dbReference type="GO" id="GO:0005737">
    <property type="term" value="C:cytoplasm"/>
    <property type="evidence" value="ECO:0000318"/>
    <property type="project" value="GO_Central"/>
</dbReference>
<dbReference type="GO" id="GO:0008395">
    <property type="term" value="F:steroid hydroxylase activity"/>
    <property type="evidence" value="ECO:0000318"/>
    <property type="project" value="GO_Central"/>
</dbReference>
<keyword evidence="5 9" id="KW-0560">Oxidoreductase</keyword>
<dbReference type="Pfam" id="PF00067">
    <property type="entry name" value="p450"/>
    <property type="match status" value="1"/>
</dbReference>
<keyword evidence="7 9" id="KW-0503">Monooxygenase</keyword>
<dbReference type="PANTHER" id="PTHR24300:SF376">
    <property type="entry name" value="CYTOCHROME P450 15A1"/>
    <property type="match status" value="1"/>
</dbReference>
<dbReference type="EMBL" id="GL732536">
    <property type="protein sequence ID" value="EFX83696.1"/>
    <property type="molecule type" value="Genomic_DNA"/>
</dbReference>
<dbReference type="KEGG" id="dpx:DAPPUDRAFT_301663"/>
<dbReference type="InterPro" id="IPR036396">
    <property type="entry name" value="Cyt_P450_sf"/>
</dbReference>
<evidence type="ECO:0000313" key="12">
    <source>
        <dbReference type="Proteomes" id="UP000000305"/>
    </source>
</evidence>
<evidence type="ECO:0000256" key="4">
    <source>
        <dbReference type="ARBA" id="ARBA00022723"/>
    </source>
</evidence>
<feature type="chain" id="PRO_5003240759" description="Cytochrome P450" evidence="10">
    <location>
        <begin position="19"/>
        <end position="497"/>
    </location>
</feature>
<dbReference type="GO" id="GO:0005506">
    <property type="term" value="F:iron ion binding"/>
    <property type="evidence" value="ECO:0007669"/>
    <property type="project" value="InterPro"/>
</dbReference>
<evidence type="ECO:0000256" key="8">
    <source>
        <dbReference type="PIRSR" id="PIRSR602401-1"/>
    </source>
</evidence>
<feature type="binding site" description="axial binding residue" evidence="8">
    <location>
        <position position="442"/>
    </location>
    <ligand>
        <name>heme</name>
        <dbReference type="ChEBI" id="CHEBI:30413"/>
    </ligand>
    <ligandPart>
        <name>Fe</name>
        <dbReference type="ChEBI" id="CHEBI:18248"/>
    </ligandPart>
</feature>
<organism evidence="11 12">
    <name type="scientific">Daphnia pulex</name>
    <name type="common">Water flea</name>
    <dbReference type="NCBI Taxonomy" id="6669"/>
    <lineage>
        <taxon>Eukaryota</taxon>
        <taxon>Metazoa</taxon>
        <taxon>Ecdysozoa</taxon>
        <taxon>Arthropoda</taxon>
        <taxon>Crustacea</taxon>
        <taxon>Branchiopoda</taxon>
        <taxon>Diplostraca</taxon>
        <taxon>Cladocera</taxon>
        <taxon>Anomopoda</taxon>
        <taxon>Daphniidae</taxon>
        <taxon>Daphnia</taxon>
    </lineage>
</organism>
<evidence type="ECO:0008006" key="13">
    <source>
        <dbReference type="Google" id="ProtNLM"/>
    </source>
</evidence>
<name>E9GA81_DAPPU</name>
<dbReference type="PRINTS" id="PR00385">
    <property type="entry name" value="P450"/>
</dbReference>
<evidence type="ECO:0000256" key="1">
    <source>
        <dbReference type="ARBA" id="ARBA00001971"/>
    </source>
</evidence>
<keyword evidence="10" id="KW-0732">Signal</keyword>
<evidence type="ECO:0000256" key="9">
    <source>
        <dbReference type="RuleBase" id="RU000461"/>
    </source>
</evidence>
<dbReference type="GO" id="GO:0006082">
    <property type="term" value="P:organic acid metabolic process"/>
    <property type="evidence" value="ECO:0000318"/>
    <property type="project" value="GO_Central"/>
</dbReference>
<dbReference type="OMA" id="RSVHMDE"/>
<dbReference type="PRINTS" id="PR00463">
    <property type="entry name" value="EP450I"/>
</dbReference>
<sequence length="497" mass="56393">MISEIFLTILLIGLIIKAVKRPHNFPPGPRGLPLVGYLPFLSSWDPQYPHRALQKMSKVYGPVTGFYLGTSTMISVCSHEAVKEVMLNENLNGRPHSSITLARNFGENLGIMFIMGQFWQEQRRFTMRHLRDLGFGKTSIEDQMMGEVGDLIKDIENKSQSDKDRVVDLKGIFQVSVVNILWAIIAGERFRRDDPKFQELLTANEQVFRAGDPVRGNIPVPAFILKHSRLVREFIGVKSEMTEPIKKFIQSTIDDHQLSNRSVDEARDFIDFYLNEMKKQKAENPYTTFTNNQLVATITDLFGAGAESTSGSIGFAMIHLIRNQEVQRKMQAELDQVCGEYVPTLNHRSSLPYTEAVLMEAQRCSTIAPFVVPHFAVKETKLQGYTIPKGSIVMLNLDAVLMDDEYWKEPEVFRPERHLNEDGTKVIKSDHFYPFGIGKRMCLGDSLAKNTYFLFTAALIKKFRFEPVQNEPLPTLDPINGFTVGYSGFKAVVVPRS</sequence>
<comment type="similarity">
    <text evidence="2 9">Belongs to the cytochrome P450 family.</text>
</comment>
<evidence type="ECO:0000256" key="3">
    <source>
        <dbReference type="ARBA" id="ARBA00022617"/>
    </source>
</evidence>
<reference evidence="11 12" key="1">
    <citation type="journal article" date="2011" name="Science">
        <title>The ecoresponsive genome of Daphnia pulex.</title>
        <authorList>
            <person name="Colbourne J.K."/>
            <person name="Pfrender M.E."/>
            <person name="Gilbert D."/>
            <person name="Thomas W.K."/>
            <person name="Tucker A."/>
            <person name="Oakley T.H."/>
            <person name="Tokishita S."/>
            <person name="Aerts A."/>
            <person name="Arnold G.J."/>
            <person name="Basu M.K."/>
            <person name="Bauer D.J."/>
            <person name="Caceres C.E."/>
            <person name="Carmel L."/>
            <person name="Casola C."/>
            <person name="Choi J.H."/>
            <person name="Detter J.C."/>
            <person name="Dong Q."/>
            <person name="Dusheyko S."/>
            <person name="Eads B.D."/>
            <person name="Frohlich T."/>
            <person name="Geiler-Samerotte K.A."/>
            <person name="Gerlach D."/>
            <person name="Hatcher P."/>
            <person name="Jogdeo S."/>
            <person name="Krijgsveld J."/>
            <person name="Kriventseva E.V."/>
            <person name="Kultz D."/>
            <person name="Laforsch C."/>
            <person name="Lindquist E."/>
            <person name="Lopez J."/>
            <person name="Manak J.R."/>
            <person name="Muller J."/>
            <person name="Pangilinan J."/>
            <person name="Patwardhan R.P."/>
            <person name="Pitluck S."/>
            <person name="Pritham E.J."/>
            <person name="Rechtsteiner A."/>
            <person name="Rho M."/>
            <person name="Rogozin I.B."/>
            <person name="Sakarya O."/>
            <person name="Salamov A."/>
            <person name="Schaack S."/>
            <person name="Shapiro H."/>
            <person name="Shiga Y."/>
            <person name="Skalitzky C."/>
            <person name="Smith Z."/>
            <person name="Souvorov A."/>
            <person name="Sung W."/>
            <person name="Tang Z."/>
            <person name="Tsuchiya D."/>
            <person name="Tu H."/>
            <person name="Vos H."/>
            <person name="Wang M."/>
            <person name="Wolf Y.I."/>
            <person name="Yamagata H."/>
            <person name="Yamada T."/>
            <person name="Ye Y."/>
            <person name="Shaw J.R."/>
            <person name="Andrews J."/>
            <person name="Crease T.J."/>
            <person name="Tang H."/>
            <person name="Lucas S.M."/>
            <person name="Robertson H.M."/>
            <person name="Bork P."/>
            <person name="Koonin E.V."/>
            <person name="Zdobnov E.M."/>
            <person name="Grigoriev I.V."/>
            <person name="Lynch M."/>
            <person name="Boore J.L."/>
        </authorList>
    </citation>
    <scope>NUCLEOTIDE SEQUENCE [LARGE SCALE GENOMIC DNA]</scope>
</reference>
<proteinExistence type="inferred from homology"/>
<evidence type="ECO:0000256" key="6">
    <source>
        <dbReference type="ARBA" id="ARBA00023004"/>
    </source>
</evidence>
<dbReference type="GO" id="GO:0016712">
    <property type="term" value="F:oxidoreductase activity, acting on paired donors, with incorporation or reduction of molecular oxygen, reduced flavin or flavoprotein as one donor, and incorporation of one atom of oxygen"/>
    <property type="evidence" value="ECO:0000318"/>
    <property type="project" value="GO_Central"/>
</dbReference>
<dbReference type="InParanoid" id="E9GA81"/>
<dbReference type="GO" id="GO:0020037">
    <property type="term" value="F:heme binding"/>
    <property type="evidence" value="ECO:0000318"/>
    <property type="project" value="GO_Central"/>
</dbReference>
<dbReference type="STRING" id="6669.E9GA81"/>
<evidence type="ECO:0000256" key="2">
    <source>
        <dbReference type="ARBA" id="ARBA00010617"/>
    </source>
</evidence>
<dbReference type="FunFam" id="1.10.630.10:FF:000036">
    <property type="entry name" value="CYtochrome P450 family"/>
    <property type="match status" value="1"/>
</dbReference>
<dbReference type="PhylomeDB" id="E9GA81"/>
<dbReference type="InterPro" id="IPR002401">
    <property type="entry name" value="Cyt_P450_E_grp-I"/>
</dbReference>
<dbReference type="PROSITE" id="PS00086">
    <property type="entry name" value="CYTOCHROME_P450"/>
    <property type="match status" value="1"/>
</dbReference>
<evidence type="ECO:0000313" key="11">
    <source>
        <dbReference type="EMBL" id="EFX83696.1"/>
    </source>
</evidence>
<dbReference type="SUPFAM" id="SSF48264">
    <property type="entry name" value="Cytochrome P450"/>
    <property type="match status" value="1"/>
</dbReference>
<dbReference type="InterPro" id="IPR017972">
    <property type="entry name" value="Cyt_P450_CS"/>
</dbReference>
<dbReference type="AlphaFoldDB" id="E9GA81"/>
<dbReference type="GO" id="GO:0008202">
    <property type="term" value="P:steroid metabolic process"/>
    <property type="evidence" value="ECO:0000318"/>
    <property type="project" value="GO_Central"/>
</dbReference>
<keyword evidence="6 8" id="KW-0408">Iron</keyword>
<dbReference type="Proteomes" id="UP000000305">
    <property type="component" value="Unassembled WGS sequence"/>
</dbReference>
<dbReference type="GO" id="GO:0006805">
    <property type="term" value="P:xenobiotic metabolic process"/>
    <property type="evidence" value="ECO:0000318"/>
    <property type="project" value="GO_Central"/>
</dbReference>
<dbReference type="InterPro" id="IPR050182">
    <property type="entry name" value="Cytochrome_P450_fam2"/>
</dbReference>
<dbReference type="eggNOG" id="KOG0156">
    <property type="taxonomic scope" value="Eukaryota"/>
</dbReference>
<dbReference type="OrthoDB" id="3934656at2759"/>
<dbReference type="Gene3D" id="1.10.630.10">
    <property type="entry name" value="Cytochrome P450"/>
    <property type="match status" value="1"/>
</dbReference>